<dbReference type="GO" id="GO:0006635">
    <property type="term" value="P:fatty acid beta-oxidation"/>
    <property type="evidence" value="ECO:0007669"/>
    <property type="project" value="InterPro"/>
</dbReference>
<dbReference type="Pfam" id="PF00441">
    <property type="entry name" value="Acyl-CoA_dh_1"/>
    <property type="match status" value="1"/>
</dbReference>
<dbReference type="InterPro" id="IPR036250">
    <property type="entry name" value="AcylCo_DH-like_C"/>
</dbReference>
<dbReference type="Pfam" id="PF02771">
    <property type="entry name" value="Acyl-CoA_dh_N"/>
    <property type="match status" value="1"/>
</dbReference>
<dbReference type="PROSITE" id="PS00073">
    <property type="entry name" value="ACYL_COA_DH_2"/>
    <property type="match status" value="1"/>
</dbReference>
<accession>A0A9Q0KKS5</accession>
<dbReference type="Gene3D" id="1.10.540.10">
    <property type="entry name" value="Acyl-CoA dehydrogenase/oxidase, N-terminal domain"/>
    <property type="match status" value="1"/>
</dbReference>
<evidence type="ECO:0000256" key="3">
    <source>
        <dbReference type="ARBA" id="ARBA00022630"/>
    </source>
</evidence>
<dbReference type="Proteomes" id="UP001141806">
    <property type="component" value="Unassembled WGS sequence"/>
</dbReference>
<dbReference type="PANTHER" id="PTHR43188:SF1">
    <property type="entry name" value="ACYL-COA DEHYDROGENASE"/>
    <property type="match status" value="1"/>
</dbReference>
<evidence type="ECO:0000259" key="5">
    <source>
        <dbReference type="Pfam" id="PF00441"/>
    </source>
</evidence>
<dbReference type="AlphaFoldDB" id="A0A9Q0KKS5"/>
<dbReference type="GO" id="GO:0050660">
    <property type="term" value="F:flavin adenine dinucleotide binding"/>
    <property type="evidence" value="ECO:0007669"/>
    <property type="project" value="InterPro"/>
</dbReference>
<keyword evidence="8" id="KW-1185">Reference proteome</keyword>
<organism evidence="7 8">
    <name type="scientific">Protea cynaroides</name>
    <dbReference type="NCBI Taxonomy" id="273540"/>
    <lineage>
        <taxon>Eukaryota</taxon>
        <taxon>Viridiplantae</taxon>
        <taxon>Streptophyta</taxon>
        <taxon>Embryophyta</taxon>
        <taxon>Tracheophyta</taxon>
        <taxon>Spermatophyta</taxon>
        <taxon>Magnoliopsida</taxon>
        <taxon>Proteales</taxon>
        <taxon>Proteaceae</taxon>
        <taxon>Protea</taxon>
    </lineage>
</organism>
<comment type="caution">
    <text evidence="7">The sequence shown here is derived from an EMBL/GenBank/DDBJ whole genome shotgun (WGS) entry which is preliminary data.</text>
</comment>
<feature type="domain" description="Acyl-CoA dehydrogenase/oxidase N-terminal" evidence="6">
    <location>
        <begin position="40"/>
        <end position="111"/>
    </location>
</feature>
<feature type="domain" description="Acyl-CoA dehydrogenase/oxidase C-terminal" evidence="5">
    <location>
        <begin position="122"/>
        <end position="166"/>
    </location>
</feature>
<name>A0A9Q0KKS5_9MAGN</name>
<dbReference type="InterPro" id="IPR009075">
    <property type="entry name" value="AcylCo_DH/oxidase_C"/>
</dbReference>
<keyword evidence="3" id="KW-0285">Flavoprotein</keyword>
<dbReference type="InterPro" id="IPR009100">
    <property type="entry name" value="AcylCoA_DH/oxidase_NM_dom_sf"/>
</dbReference>
<evidence type="ECO:0000259" key="6">
    <source>
        <dbReference type="Pfam" id="PF02771"/>
    </source>
</evidence>
<dbReference type="GO" id="GO:0005777">
    <property type="term" value="C:peroxisome"/>
    <property type="evidence" value="ECO:0007669"/>
    <property type="project" value="TreeGrafter"/>
</dbReference>
<comment type="similarity">
    <text evidence="2">Belongs to the acyl-CoA dehydrogenase family.</text>
</comment>
<keyword evidence="4" id="KW-0274">FAD</keyword>
<evidence type="ECO:0000313" key="7">
    <source>
        <dbReference type="EMBL" id="KAJ4972427.1"/>
    </source>
</evidence>
<dbReference type="SUPFAM" id="SSF56645">
    <property type="entry name" value="Acyl-CoA dehydrogenase NM domain-like"/>
    <property type="match status" value="1"/>
</dbReference>
<dbReference type="SUPFAM" id="SSF47203">
    <property type="entry name" value="Acyl-CoA dehydrogenase C-terminal domain-like"/>
    <property type="match status" value="1"/>
</dbReference>
<dbReference type="PANTHER" id="PTHR43188">
    <property type="entry name" value="ACYL-COENZYME A OXIDASE"/>
    <property type="match status" value="1"/>
</dbReference>
<evidence type="ECO:0000313" key="8">
    <source>
        <dbReference type="Proteomes" id="UP001141806"/>
    </source>
</evidence>
<evidence type="ECO:0000256" key="4">
    <source>
        <dbReference type="ARBA" id="ARBA00022827"/>
    </source>
</evidence>
<dbReference type="Gene3D" id="1.20.140.10">
    <property type="entry name" value="Butyryl-CoA Dehydrogenase, subunit A, domain 3"/>
    <property type="match status" value="2"/>
</dbReference>
<evidence type="ECO:0008006" key="9">
    <source>
        <dbReference type="Google" id="ProtNLM"/>
    </source>
</evidence>
<dbReference type="InterPro" id="IPR006089">
    <property type="entry name" value="Acyl-CoA_DH_CS"/>
</dbReference>
<dbReference type="EMBL" id="JAMYWD010000005">
    <property type="protein sequence ID" value="KAJ4972427.1"/>
    <property type="molecule type" value="Genomic_DNA"/>
</dbReference>
<sequence>MFPASDYYQFDDLLTLEEEACGEKSESRPQPPDLHQLWCPILDKYWEKAQFPFDVISKLGALNIAGGIIKGYGCLGFSIAGSCIAMAEVARVDASCCSFILVHSSLAVPTIGRRRHKPNKRVLAISRVMVAWQPIGIAMGVYDMCHRYLKERRQFGAPLAAFQINQLSESGKMTSGHGSLGKAWITLKARETVSLGRELLGGNGILADFLVAKAFCDLEPVHTYEGTYDINSLVTGREITGIASFKPPALTRPSRL</sequence>
<comment type="cofactor">
    <cofactor evidence="1">
        <name>FAD</name>
        <dbReference type="ChEBI" id="CHEBI:57692"/>
    </cofactor>
</comment>
<evidence type="ECO:0000256" key="2">
    <source>
        <dbReference type="ARBA" id="ARBA00009347"/>
    </source>
</evidence>
<gene>
    <name evidence="7" type="ORF">NE237_005526</name>
</gene>
<dbReference type="InterPro" id="IPR037069">
    <property type="entry name" value="AcylCoA_DH/ox_N_sf"/>
</dbReference>
<dbReference type="InterPro" id="IPR013786">
    <property type="entry name" value="AcylCoA_DH/ox_N"/>
</dbReference>
<evidence type="ECO:0000256" key="1">
    <source>
        <dbReference type="ARBA" id="ARBA00001974"/>
    </source>
</evidence>
<dbReference type="GO" id="GO:0003995">
    <property type="term" value="F:acyl-CoA dehydrogenase activity"/>
    <property type="evidence" value="ECO:0007669"/>
    <property type="project" value="InterPro"/>
</dbReference>
<dbReference type="InterPro" id="IPR045008">
    <property type="entry name" value="ACX4-like"/>
</dbReference>
<proteinExistence type="inferred from homology"/>
<protein>
    <recommendedName>
        <fullName evidence="9">Acyl-CoA dehydrogenase</fullName>
    </recommendedName>
</protein>
<reference evidence="7" key="1">
    <citation type="journal article" date="2023" name="Plant J.">
        <title>The genome of the king protea, Protea cynaroides.</title>
        <authorList>
            <person name="Chang J."/>
            <person name="Duong T.A."/>
            <person name="Schoeman C."/>
            <person name="Ma X."/>
            <person name="Roodt D."/>
            <person name="Barker N."/>
            <person name="Li Z."/>
            <person name="Van de Peer Y."/>
            <person name="Mizrachi E."/>
        </authorList>
    </citation>
    <scope>NUCLEOTIDE SEQUENCE</scope>
    <source>
        <tissue evidence="7">Young leaves</tissue>
    </source>
</reference>
<dbReference type="OrthoDB" id="435240at2759"/>